<keyword evidence="6" id="KW-1185">Reference proteome</keyword>
<dbReference type="SUPFAM" id="SSF50630">
    <property type="entry name" value="Acid proteases"/>
    <property type="match status" value="1"/>
</dbReference>
<dbReference type="OrthoDB" id="2747330at2759"/>
<reference evidence="5 6" key="1">
    <citation type="submission" date="2019-07" db="EMBL/GenBank/DDBJ databases">
        <title>De Novo Assembly of kiwifruit Actinidia rufa.</title>
        <authorList>
            <person name="Sugita-Konishi S."/>
            <person name="Sato K."/>
            <person name="Mori E."/>
            <person name="Abe Y."/>
            <person name="Kisaki G."/>
            <person name="Hamano K."/>
            <person name="Suezawa K."/>
            <person name="Otani M."/>
            <person name="Fukuda T."/>
            <person name="Manabe T."/>
            <person name="Gomi K."/>
            <person name="Tabuchi M."/>
            <person name="Akimitsu K."/>
            <person name="Kataoka I."/>
        </authorList>
    </citation>
    <scope>NUCLEOTIDE SEQUENCE [LARGE SCALE GENOMIC DNA]</scope>
    <source>
        <strain evidence="6">cv. Fuchu</strain>
    </source>
</reference>
<feature type="region of interest" description="Disordered" evidence="2">
    <location>
        <begin position="326"/>
        <end position="364"/>
    </location>
</feature>
<keyword evidence="5" id="KW-0645">Protease</keyword>
<dbReference type="InterPro" id="IPR021109">
    <property type="entry name" value="Peptidase_aspartic_dom_sf"/>
</dbReference>
<dbReference type="AlphaFoldDB" id="A0A7J0E3D1"/>
<comment type="caution">
    <text evidence="5">The sequence shown here is derived from an EMBL/GenBank/DDBJ whole genome shotgun (WGS) entry which is preliminary data.</text>
</comment>
<evidence type="ECO:0000313" key="5">
    <source>
        <dbReference type="EMBL" id="GFY81033.1"/>
    </source>
</evidence>
<organism evidence="5 6">
    <name type="scientific">Actinidia rufa</name>
    <dbReference type="NCBI Taxonomy" id="165716"/>
    <lineage>
        <taxon>Eukaryota</taxon>
        <taxon>Viridiplantae</taxon>
        <taxon>Streptophyta</taxon>
        <taxon>Embryophyta</taxon>
        <taxon>Tracheophyta</taxon>
        <taxon>Spermatophyta</taxon>
        <taxon>Magnoliopsida</taxon>
        <taxon>eudicotyledons</taxon>
        <taxon>Gunneridae</taxon>
        <taxon>Pentapetalae</taxon>
        <taxon>asterids</taxon>
        <taxon>Ericales</taxon>
        <taxon>Actinidiaceae</taxon>
        <taxon>Actinidia</taxon>
    </lineage>
</organism>
<evidence type="ECO:0000313" key="6">
    <source>
        <dbReference type="Proteomes" id="UP000585474"/>
    </source>
</evidence>
<evidence type="ECO:0000259" key="4">
    <source>
        <dbReference type="Pfam" id="PF14543"/>
    </source>
</evidence>
<evidence type="ECO:0000256" key="1">
    <source>
        <dbReference type="ARBA" id="ARBA00007447"/>
    </source>
</evidence>
<dbReference type="EMBL" id="BJWL01000001">
    <property type="protein sequence ID" value="GFY81033.1"/>
    <property type="molecule type" value="Genomic_DNA"/>
</dbReference>
<comment type="similarity">
    <text evidence="1">Belongs to the peptidase A1 family.</text>
</comment>
<evidence type="ECO:0000256" key="3">
    <source>
        <dbReference type="SAM" id="SignalP"/>
    </source>
</evidence>
<evidence type="ECO:0000256" key="2">
    <source>
        <dbReference type="SAM" id="MobiDB-lite"/>
    </source>
</evidence>
<dbReference type="InterPro" id="IPR032861">
    <property type="entry name" value="TAXi_N"/>
</dbReference>
<protein>
    <submittedName>
        <fullName evidence="5">Eukaryotic aspartyl protease family protein</fullName>
    </submittedName>
</protein>
<dbReference type="GO" id="GO:0006508">
    <property type="term" value="P:proteolysis"/>
    <property type="evidence" value="ECO:0007669"/>
    <property type="project" value="UniProtKB-KW"/>
</dbReference>
<dbReference type="Pfam" id="PF14543">
    <property type="entry name" value="TAXi_N"/>
    <property type="match status" value="1"/>
</dbReference>
<keyword evidence="5" id="KW-0378">Hydrolase</keyword>
<dbReference type="GO" id="GO:0004190">
    <property type="term" value="F:aspartic-type endopeptidase activity"/>
    <property type="evidence" value="ECO:0007669"/>
    <property type="project" value="InterPro"/>
</dbReference>
<feature type="domain" description="Xylanase inhibitor N-terminal" evidence="4">
    <location>
        <begin position="101"/>
        <end position="188"/>
    </location>
</feature>
<feature type="signal peptide" evidence="3">
    <location>
        <begin position="1"/>
        <end position="23"/>
    </location>
</feature>
<feature type="region of interest" description="Disordered" evidence="2">
    <location>
        <begin position="62"/>
        <end position="85"/>
    </location>
</feature>
<dbReference type="Gene3D" id="2.40.70.10">
    <property type="entry name" value="Acid Proteases"/>
    <property type="match status" value="2"/>
</dbReference>
<dbReference type="PANTHER" id="PTHR13683">
    <property type="entry name" value="ASPARTYL PROTEASES"/>
    <property type="match status" value="1"/>
</dbReference>
<name>A0A7J0E3D1_9ERIC</name>
<feature type="chain" id="PRO_5029711260" evidence="3">
    <location>
        <begin position="24"/>
        <end position="402"/>
    </location>
</feature>
<proteinExistence type="inferred from homology"/>
<accession>A0A7J0E3D1</accession>
<sequence>MAPSRSSFATTISILFFIALNQTEVVFSSADVASTAFLRPPHGGSARHTMFLPLFLSSPTSSPSSAASAGRNSRRHLHGSDPPHPNAHMRLYDDLLLNGYYTTRLWIGTPPQKLSTVTYVPCSTCEQCGRHQDPKFEPELSSTCQPVKCNMDCTCENDRVQCIYERQYAEMSSSSGVLGEDILSFGNERMDVGGGAMVLGGISPPPSMVFTHSDPIMKELIALKRIPGPDPNYNDICFSGAGSDVSQLSKTFPVVDMVFADRQMLSLSPENYLFRGSFTQATLPSHEREFALQSQICDWSAILTIEERDPGRPQIVWPLSSNAMDCMGEREGKNNGREKGSKKTPDERQRYLTSDEANPDPGDVDSGFDWPHVTLDLHLLRVNLTLTCFLVTHRPSYRLRRH</sequence>
<feature type="compositionally biased region" description="Basic and acidic residues" evidence="2">
    <location>
        <begin position="327"/>
        <end position="350"/>
    </location>
</feature>
<dbReference type="InterPro" id="IPR001461">
    <property type="entry name" value="Aspartic_peptidase_A1"/>
</dbReference>
<dbReference type="PANTHER" id="PTHR13683:SF882">
    <property type="entry name" value="PROTEIN ASPARTIC PROTEASE IN GUARD CELL 1-LIKE"/>
    <property type="match status" value="1"/>
</dbReference>
<gene>
    <name evidence="5" type="ORF">Acr_01g0008420</name>
</gene>
<keyword evidence="3" id="KW-0732">Signal</keyword>
<dbReference type="Proteomes" id="UP000585474">
    <property type="component" value="Unassembled WGS sequence"/>
</dbReference>